<evidence type="ECO:0000259" key="5">
    <source>
        <dbReference type="PROSITE" id="PS51841"/>
    </source>
</evidence>
<evidence type="ECO:0000313" key="6">
    <source>
        <dbReference type="EMBL" id="OGY09491.1"/>
    </source>
</evidence>
<feature type="domain" description="Fibronectin type-III" evidence="4">
    <location>
        <begin position="1513"/>
        <end position="1607"/>
    </location>
</feature>
<keyword evidence="3" id="KW-1133">Transmembrane helix</keyword>
<feature type="region of interest" description="Disordered" evidence="2">
    <location>
        <begin position="58"/>
        <end position="104"/>
    </location>
</feature>
<dbReference type="STRING" id="1797513.A2782_04365"/>
<dbReference type="InterPro" id="IPR013783">
    <property type="entry name" value="Ig-like_fold"/>
</dbReference>
<gene>
    <name evidence="6" type="ORF">A2782_04365</name>
</gene>
<dbReference type="InterPro" id="IPR036116">
    <property type="entry name" value="FN3_sf"/>
</dbReference>
<sequence>MSREFVKSSKKLKGLVLALSIVSVVNLVLPYVFAVQVYAQETPAVQASATPELTVIATPDTNPTVVPTPVSTPTESPSEAAVPSENPSPIPTASEVPAPTATPLPSLIPSSTVVPSAPAPSVWKDLGLSRLGGVSPVFETINNVEISKDYTAPQNDKVKINFTKLTETVGKLTIKEIKLSQGQVEQLEAVSDTAYDITSTMADGTFAYDLTLPLPEQAKGKKIEIKSAENTDELLTAEKVNETKEEKVDTITIKDLNHFTVFVITTPDPDTTQKVLINEVVPNPLNGAEWVELFNNSTQATNLGVGSGWTIRNSLGDTQSLSSLGTIPAAGRVVFEAPANWLSNTAPETITLSNELGTVVDSVTISLTSQGFAIDHYPLANESVGRKTDGVAQWTIFTAPTKGTANVLPKADTGLSETGPVNPNTGFPSWYKDSRGLAIDLMEAADGFGISDPVDPSNPFSEQIGFNAEGFWWSAEASIDRPIGTRTILVLAVEAAFAGEAAVDGEQSVQNRLRYRIDGLVPGETYTITHPFGDVKEVAEDDGTINVTDDIGCFAGGGVTCNQTAVPNFATALNGSVGPFLTWDTFNTNPALTDPQLINPANLGRRYVGNPSIEHIVTGSPTGNNFFRVQGKDVGGPGVNQIETSLFAVSGRLADANAPVITLFGTSPVNVNQNAVYTDAGATAIDDLGGNLTGSLEVSGLPVDTSTPGAKTVTYTVTDSAGRTSQATRTVNVVETPVLDTTAPVITVLGDNLAFVTVGTPYTDSGATALDNVDGNISGSIATTGLPVNTSAVGTFTVTYNVSDAAGNAATPAIRIIKVVADTTAPVITILGSNPVNIFTGALYADSGATALDDVDGDITGSIVTTGLPVDTSIAATFTITYEVVDQAGNPAIAKRIVKVAESLPAGLSETGPVNPNTGFPSWYKDSNGLALDLMEASDGFSISDPVDPANPFSQQIGFNAEAFWWSAEAAVNQDGINALVVNAMEAAFAGEFAVDGEQSAFGRVRFRIDVPTPGTYTVKHPFGTETFVVDAVGPGPEIRNAGIGGGEPDFGCFVCNPNNFSLALQSQIGPFLTWDTFSSDPALTDPQLTNSGNPNRRYVGNPLVDHAIKGSPVGQNFFEITGPGGIKAFTELFTVSGRLADFQSPIITLSGDNPVVVIQGGVYQDAGATALDDFDGNLTASIQVTGLPVDTSILGAKTITYTVSDRAGNTAIAQRTVNVVGSNPPADTTNLGGTVVDIRLGQADVDSLLELDSGAALDLAGNLSVATTDGVITIAGLPKLLSIFSNGDLVNQNLTLPQIIGDKLVMVSKAVRLNSGPSGSLITLFNKNLSTVKLSIVSGTTVLGESSWNGKVNPPSTVTNTGTAPSGFKLGNFAIEVGYPEGILLFDQPVTILLSGVNGPVGYKPSGSDTWVKMANCLGTFDSPLKPVFPGECAISNGVDTKIYTYHLTSFANLQEIPPASTPTPTPAIVVANSSNTATNTNTTSSNSNLSNSSSNNTSNNPSAPVCSDSKPGSAPILLSAVTSGPNQVTLTWSKASDPVSHYSIVYGLLAGNPIYGNTNVGGKGTTSYVVGGLSGGTTYYFKVRASNGCNGSEYSNELSAAPDGGTINSPAIGFTRGLLGAQTEEETKTNESGVLGANVNGLASKSKGTWAIQLMLAALAALGVVYFKFFYKKRLNG</sequence>
<feature type="compositionally biased region" description="Low complexity" evidence="2">
    <location>
        <begin position="58"/>
        <end position="78"/>
    </location>
</feature>
<dbReference type="InterPro" id="IPR003961">
    <property type="entry name" value="FN3_dom"/>
</dbReference>
<evidence type="ECO:0000256" key="3">
    <source>
        <dbReference type="SAM" id="Phobius"/>
    </source>
</evidence>
<protein>
    <recommendedName>
        <fullName evidence="8">Fibronectin type-III domain-containing protein</fullName>
    </recommendedName>
</protein>
<evidence type="ECO:0008006" key="8">
    <source>
        <dbReference type="Google" id="ProtNLM"/>
    </source>
</evidence>
<dbReference type="Pfam" id="PF16403">
    <property type="entry name" value="Bact_surface_Ig-like"/>
    <property type="match status" value="4"/>
</dbReference>
<dbReference type="PANTHER" id="PTHR15127">
    <property type="entry name" value="HEAVYWEIGHT, ISOFORM A"/>
    <property type="match status" value="1"/>
</dbReference>
<dbReference type="PROSITE" id="PS51841">
    <property type="entry name" value="LTD"/>
    <property type="match status" value="1"/>
</dbReference>
<evidence type="ECO:0000256" key="2">
    <source>
        <dbReference type="SAM" id="MobiDB-lite"/>
    </source>
</evidence>
<accession>A0A1G1V299</accession>
<dbReference type="PANTHER" id="PTHR15127:SF32">
    <property type="entry name" value="HEAVYWEIGHT, ISOFORM A"/>
    <property type="match status" value="1"/>
</dbReference>
<dbReference type="EMBL" id="MHBW01000009">
    <property type="protein sequence ID" value="OGY09491.1"/>
    <property type="molecule type" value="Genomic_DNA"/>
</dbReference>
<dbReference type="SUPFAM" id="SSF49265">
    <property type="entry name" value="Fibronectin type III"/>
    <property type="match status" value="1"/>
</dbReference>
<organism evidence="6 7">
    <name type="scientific">Candidatus Blackburnbacteria bacterium RIFCSPHIGHO2_01_FULL_43_15b</name>
    <dbReference type="NCBI Taxonomy" id="1797513"/>
    <lineage>
        <taxon>Bacteria</taxon>
        <taxon>Candidatus Blackburniibacteriota</taxon>
    </lineage>
</organism>
<evidence type="ECO:0000259" key="4">
    <source>
        <dbReference type="PROSITE" id="PS50853"/>
    </source>
</evidence>
<keyword evidence="3" id="KW-0812">Transmembrane</keyword>
<feature type="compositionally biased region" description="Low complexity" evidence="2">
    <location>
        <begin position="1476"/>
        <end position="1504"/>
    </location>
</feature>
<dbReference type="SMART" id="SM00060">
    <property type="entry name" value="FN3"/>
    <property type="match status" value="1"/>
</dbReference>
<dbReference type="Gene3D" id="2.60.40.10">
    <property type="entry name" value="Immunoglobulins"/>
    <property type="match status" value="5"/>
</dbReference>
<dbReference type="InterPro" id="IPR036415">
    <property type="entry name" value="Lamin_tail_dom_sf"/>
</dbReference>
<feature type="transmembrane region" description="Helical" evidence="3">
    <location>
        <begin position="1652"/>
        <end position="1673"/>
    </location>
</feature>
<dbReference type="Pfam" id="PF00932">
    <property type="entry name" value="LTD"/>
    <property type="match status" value="1"/>
</dbReference>
<dbReference type="InterPro" id="IPR001322">
    <property type="entry name" value="Lamin_tail_dom"/>
</dbReference>
<dbReference type="CDD" id="cd00063">
    <property type="entry name" value="FN3"/>
    <property type="match status" value="1"/>
</dbReference>
<evidence type="ECO:0000256" key="1">
    <source>
        <dbReference type="ARBA" id="ARBA00022999"/>
    </source>
</evidence>
<feature type="domain" description="LTD" evidence="5">
    <location>
        <begin position="265"/>
        <end position="369"/>
    </location>
</feature>
<feature type="region of interest" description="Disordered" evidence="2">
    <location>
        <begin position="1476"/>
        <end position="1512"/>
    </location>
</feature>
<keyword evidence="1" id="KW-0727">SH2 domain</keyword>
<dbReference type="Pfam" id="PF00041">
    <property type="entry name" value="fn3"/>
    <property type="match status" value="1"/>
</dbReference>
<proteinExistence type="predicted"/>
<reference evidence="6 7" key="1">
    <citation type="journal article" date="2016" name="Nat. Commun.">
        <title>Thousands of microbial genomes shed light on interconnected biogeochemical processes in an aquifer system.</title>
        <authorList>
            <person name="Anantharaman K."/>
            <person name="Brown C.T."/>
            <person name="Hug L.A."/>
            <person name="Sharon I."/>
            <person name="Castelle C.J."/>
            <person name="Probst A.J."/>
            <person name="Thomas B.C."/>
            <person name="Singh A."/>
            <person name="Wilkins M.J."/>
            <person name="Karaoz U."/>
            <person name="Brodie E.L."/>
            <person name="Williams K.H."/>
            <person name="Hubbard S.S."/>
            <person name="Banfield J.F."/>
        </authorList>
    </citation>
    <scope>NUCLEOTIDE SEQUENCE [LARGE SCALE GENOMIC DNA]</scope>
</reference>
<dbReference type="Proteomes" id="UP000177967">
    <property type="component" value="Unassembled WGS sequence"/>
</dbReference>
<dbReference type="GO" id="GO:0001784">
    <property type="term" value="F:phosphotyrosine residue binding"/>
    <property type="evidence" value="ECO:0007669"/>
    <property type="project" value="TreeGrafter"/>
</dbReference>
<dbReference type="PROSITE" id="PS50853">
    <property type="entry name" value="FN3"/>
    <property type="match status" value="1"/>
</dbReference>
<evidence type="ECO:0000313" key="7">
    <source>
        <dbReference type="Proteomes" id="UP000177967"/>
    </source>
</evidence>
<dbReference type="SUPFAM" id="SSF74853">
    <property type="entry name" value="Lamin A/C globular tail domain"/>
    <property type="match status" value="1"/>
</dbReference>
<keyword evidence="3" id="KW-0472">Membrane</keyword>
<name>A0A1G1V299_9BACT</name>
<dbReference type="InterPro" id="IPR051846">
    <property type="entry name" value="SH2_domain_adapters"/>
</dbReference>
<comment type="caution">
    <text evidence="6">The sequence shown here is derived from an EMBL/GenBank/DDBJ whole genome shotgun (WGS) entry which is preliminary data.</text>
</comment>
<dbReference type="InterPro" id="IPR032179">
    <property type="entry name" value="Cry22Aa_Ig-like"/>
</dbReference>